<evidence type="ECO:0000256" key="2">
    <source>
        <dbReference type="ARBA" id="ARBA00022531"/>
    </source>
</evidence>
<evidence type="ECO:0000256" key="3">
    <source>
        <dbReference type="ARBA" id="ARBA00022640"/>
    </source>
</evidence>
<evidence type="ECO:0000256" key="1">
    <source>
        <dbReference type="ARBA" id="ARBA00004474"/>
    </source>
</evidence>
<evidence type="ECO:0000256" key="4">
    <source>
        <dbReference type="ARBA" id="ARBA00023276"/>
    </source>
</evidence>
<dbReference type="GO" id="GO:0009536">
    <property type="term" value="C:plastid"/>
    <property type="evidence" value="ECO:0007669"/>
    <property type="project" value="UniProtKB-SubCell"/>
</dbReference>
<dbReference type="SUPFAM" id="SSF51735">
    <property type="entry name" value="NAD(P)-binding Rossmann-fold domains"/>
    <property type="match status" value="1"/>
</dbReference>
<sequence length="319" mass="36691">MTLLILGGTGTLGRQIVRKALENGFQVRCIVRNKRVANFLKEWGAELVYGDLVLPETLPLSFQGVSAIIDASTTKSEDNNELLNIDWYGKLILIELSKYINIQRFIFLSILNSENYPYITLMKMKYGIEKLLKNSGIPFTIFKYAGFFQALINQYAIPILEQKPIIVTVESPTISYIDTQDAAFFCIKSLSIKETKNKIFLTGSSQAWKSDEIITLCEKLSGQKANTQTIPIIFLKIIRQITGLFDWSLKISDRLAFIEVLNNNENFIPAMEYTYKILDIKPKEVLELDFYFREYFEMILNTLENLSFKQIKNTKTSFI</sequence>
<dbReference type="GO" id="GO:0009523">
    <property type="term" value="C:photosystem II"/>
    <property type="evidence" value="ECO:0007669"/>
    <property type="project" value="UniProtKB-KW"/>
</dbReference>
<protein>
    <recommendedName>
        <fullName evidence="5">NmrA-like domain-containing protein</fullName>
    </recommendedName>
</protein>
<geneLocation type="plastid" evidence="6"/>
<dbReference type="CDD" id="cd05243">
    <property type="entry name" value="SDR_a5"/>
    <property type="match status" value="1"/>
</dbReference>
<accession>A0A8F0JYI7</accession>
<dbReference type="GO" id="GO:0015979">
    <property type="term" value="P:photosynthesis"/>
    <property type="evidence" value="ECO:0007669"/>
    <property type="project" value="UniProtKB-KW"/>
</dbReference>
<comment type="subcellular location">
    <subcellularLocation>
        <location evidence="1">Plastid</location>
    </subcellularLocation>
</comment>
<dbReference type="PANTHER" id="PTHR47128:SF2">
    <property type="entry name" value="PROTEIN HIGH CHLOROPHYLL FLUORESCENCE PHENOTYPE 244, CHLOROPLASTIC"/>
    <property type="match status" value="1"/>
</dbReference>
<name>A0A8F0JYI7_9PHAE</name>
<evidence type="ECO:0000313" key="6">
    <source>
        <dbReference type="EMBL" id="QWK41913.1"/>
    </source>
</evidence>
<dbReference type="PANTHER" id="PTHR47128">
    <property type="match status" value="1"/>
</dbReference>
<keyword evidence="4" id="KW-0604">Photosystem II</keyword>
<dbReference type="AlphaFoldDB" id="A0A8F0JYI7"/>
<dbReference type="InterPro" id="IPR008030">
    <property type="entry name" value="NmrA-like"/>
</dbReference>
<dbReference type="Pfam" id="PF05368">
    <property type="entry name" value="NmrA"/>
    <property type="match status" value="1"/>
</dbReference>
<organism evidence="6">
    <name type="scientific">Protohalopteris sp</name>
    <dbReference type="NCBI Taxonomy" id="2843287"/>
    <lineage>
        <taxon>Eukaryota</taxon>
        <taxon>Sar</taxon>
        <taxon>Stramenopiles</taxon>
        <taxon>Ochrophyta</taxon>
        <taxon>PX clade</taxon>
        <taxon>Phaeophyceae</taxon>
        <taxon>Sphacelariales</taxon>
        <taxon>Stypocaulaceae</taxon>
        <taxon>Protohalopteris</taxon>
    </lineage>
</organism>
<keyword evidence="3 6" id="KW-0934">Plastid</keyword>
<dbReference type="InterPro" id="IPR036291">
    <property type="entry name" value="NAD(P)-bd_dom_sf"/>
</dbReference>
<reference evidence="6" key="1">
    <citation type="journal article" date="2021" name="Genome Biol. Evol.">
        <title>Genomic rearrangements and sequence evolution across brown algal organelles.</title>
        <authorList>
            <person name="Starko S."/>
            <person name="Bringloe T.T."/>
            <person name="Gomez M.S."/>
            <person name="Darby H."/>
            <person name="Graham S.W."/>
            <person name="Martone P.T."/>
        </authorList>
    </citation>
    <scope>NUCLEOTIDE SEQUENCE</scope>
</reference>
<keyword evidence="2" id="KW-0602">Photosynthesis</keyword>
<evidence type="ECO:0000259" key="5">
    <source>
        <dbReference type="Pfam" id="PF05368"/>
    </source>
</evidence>
<proteinExistence type="predicted"/>
<dbReference type="Gene3D" id="3.40.50.720">
    <property type="entry name" value="NAD(P)-binding Rossmann-like Domain"/>
    <property type="match status" value="1"/>
</dbReference>
<dbReference type="EMBL" id="MZ156028">
    <property type="protein sequence ID" value="QWK41913.1"/>
    <property type="molecule type" value="Genomic_DNA"/>
</dbReference>
<gene>
    <name evidence="6" type="primary">ycf39</name>
</gene>
<feature type="domain" description="NmrA-like" evidence="5">
    <location>
        <begin position="2"/>
        <end position="247"/>
    </location>
</feature>
<dbReference type="InterPro" id="IPR044256">
    <property type="entry name" value="HCF244-like"/>
</dbReference>